<evidence type="ECO:0000256" key="5">
    <source>
        <dbReference type="ARBA" id="ARBA00022723"/>
    </source>
</evidence>
<sequence>MTADSSSKQCASDTLLSLNSSKEGLSTSEAASRIGQYGYNELEEQHQSKLQQFLKTFWGPIPWLIEIAAVLSAVIRHWPDFFIILFMLILNALIEFVQSSKAQDALSALKSSMALKARVHRDGEWQDIPARELVPGDVISIENGDIVPADCVLLSGQYLSVDQAALTGESLPVDKIVDDDIYSGSIVKQGNMQAVVTATGSETFFGNTAKLVQSAGNASHFEASVLSIGKFLIIGTLVFAAMIIVKELLAHTPVLDIVELVLVLVIASIPVAMPAVLSVTMALGALTLSKKKAIVSHLQSIEELASVDILCSDKTGTLTKNQLALGDPVLYGDISGEELLLYAALASNQNGKDVIDTLIIDSVSHADLDNYEQLEFTPFDPVNKRCEARVSDTTGVFTVVKGAPQVVIEMANLDEQQQTKALVEVEQMASRGLRCLGVARQRSAGKMELLGLLSLYDPPRDDSKAVIAQARQYGLDVKMVTGDDLAIGREIARQLDLGSDLQAASDLFADTTDMENLPASLMQEIVDADGFARVFPEHKYGIVKNLQKSGYVVAMTGDGVNDAPALKQADVGIAVSGATDAARSAADLILTLPGLSVITHAIEEARRIFARMISYVNYRIAMTINLMVFVAVSVLMFQTVPLTAIMIVMLALLDDIPIITIAYDNTHTAEQPMKWQLKRVLGIASVLGGVSVIENFGLMALMHQCFGVSSAVMQTVMFLQLVVAGHLLLFVCRHESWFWRKPWPSAKLLSAIVATQVVAVVICAFGLLMPAISPTLIAIVWAYAIGWMFVLSAIRHGMTRILGR</sequence>
<feature type="transmembrane region" description="Helical" evidence="12">
    <location>
        <begin position="616"/>
        <end position="637"/>
    </location>
</feature>
<dbReference type="InterPro" id="IPR023299">
    <property type="entry name" value="ATPase_P-typ_cyto_dom_N"/>
</dbReference>
<dbReference type="GO" id="GO:0016020">
    <property type="term" value="C:membrane"/>
    <property type="evidence" value="ECO:0007669"/>
    <property type="project" value="UniProtKB-SubCell"/>
</dbReference>
<dbReference type="NCBIfam" id="TIGR01647">
    <property type="entry name" value="ATPase-IIIA_H"/>
    <property type="match status" value="1"/>
</dbReference>
<dbReference type="OrthoDB" id="9814270at2"/>
<dbReference type="NCBIfam" id="TIGR01494">
    <property type="entry name" value="ATPase_P-type"/>
    <property type="match status" value="2"/>
</dbReference>
<keyword evidence="4 12" id="KW-0812">Transmembrane</keyword>
<feature type="transmembrane region" description="Helical" evidence="12">
    <location>
        <begin position="748"/>
        <end position="769"/>
    </location>
</feature>
<evidence type="ECO:0000256" key="2">
    <source>
        <dbReference type="ARBA" id="ARBA00008804"/>
    </source>
</evidence>
<dbReference type="SFLD" id="SFLDG00002">
    <property type="entry name" value="C1.7:_P-type_atpase_like"/>
    <property type="match status" value="1"/>
</dbReference>
<feature type="transmembrane region" description="Helical" evidence="12">
    <location>
        <begin position="81"/>
        <end position="97"/>
    </location>
</feature>
<dbReference type="Gene3D" id="1.20.1110.10">
    <property type="entry name" value="Calcium-transporting ATPase, transmembrane domain"/>
    <property type="match status" value="1"/>
</dbReference>
<dbReference type="Proteomes" id="UP000441399">
    <property type="component" value="Unassembled WGS sequence"/>
</dbReference>
<evidence type="ECO:0000313" key="15">
    <source>
        <dbReference type="Proteomes" id="UP000441399"/>
    </source>
</evidence>
<accession>A0A5S9PRP5</accession>
<organism evidence="14 15">
    <name type="scientific">BD1-7 clade bacterium</name>
    <dbReference type="NCBI Taxonomy" id="2029982"/>
    <lineage>
        <taxon>Bacteria</taxon>
        <taxon>Pseudomonadati</taxon>
        <taxon>Pseudomonadota</taxon>
        <taxon>Gammaproteobacteria</taxon>
        <taxon>Cellvibrionales</taxon>
        <taxon>Spongiibacteraceae</taxon>
        <taxon>BD1-7 clade</taxon>
    </lineage>
</organism>
<dbReference type="GO" id="GO:0008553">
    <property type="term" value="F:P-type proton-exporting transporter activity"/>
    <property type="evidence" value="ECO:0007669"/>
    <property type="project" value="InterPro"/>
</dbReference>
<dbReference type="InterPro" id="IPR001757">
    <property type="entry name" value="P_typ_ATPase"/>
</dbReference>
<dbReference type="Pfam" id="PF00690">
    <property type="entry name" value="Cation_ATPase_N"/>
    <property type="match status" value="1"/>
</dbReference>
<keyword evidence="10 12" id="KW-1133">Transmembrane helix</keyword>
<dbReference type="EMBL" id="CACSIO010000012">
    <property type="protein sequence ID" value="CAA0106733.1"/>
    <property type="molecule type" value="Genomic_DNA"/>
</dbReference>
<keyword evidence="3" id="KW-0597">Phosphoprotein</keyword>
<dbReference type="SFLD" id="SFLDF00027">
    <property type="entry name" value="p-type_atpase"/>
    <property type="match status" value="1"/>
</dbReference>
<dbReference type="GO" id="GO:0120029">
    <property type="term" value="P:proton export across plasma membrane"/>
    <property type="evidence" value="ECO:0007669"/>
    <property type="project" value="InterPro"/>
</dbReference>
<proteinExistence type="inferred from homology"/>
<dbReference type="GO" id="GO:0005524">
    <property type="term" value="F:ATP binding"/>
    <property type="evidence" value="ECO:0007669"/>
    <property type="project" value="UniProtKB-KW"/>
</dbReference>
<dbReference type="InterPro" id="IPR018303">
    <property type="entry name" value="ATPase_P-typ_P_site"/>
</dbReference>
<keyword evidence="9" id="KW-1278">Translocase</keyword>
<dbReference type="AlphaFoldDB" id="A0A5S9PRP5"/>
<dbReference type="SUPFAM" id="SSF81653">
    <property type="entry name" value="Calcium ATPase, transduction domain A"/>
    <property type="match status" value="1"/>
</dbReference>
<keyword evidence="5" id="KW-0479">Metal-binding</keyword>
<dbReference type="InterPro" id="IPR059000">
    <property type="entry name" value="ATPase_P-type_domA"/>
</dbReference>
<feature type="transmembrane region" description="Helical" evidence="12">
    <location>
        <begin position="231"/>
        <end position="249"/>
    </location>
</feature>
<evidence type="ECO:0000259" key="13">
    <source>
        <dbReference type="SMART" id="SM00831"/>
    </source>
</evidence>
<dbReference type="FunFam" id="3.40.50.1000:FF:000211">
    <property type="entry name" value="Plasma membrane ATPase"/>
    <property type="match status" value="1"/>
</dbReference>
<keyword evidence="14" id="KW-0378">Hydrolase</keyword>
<feature type="transmembrane region" description="Helical" evidence="12">
    <location>
        <begin position="643"/>
        <end position="663"/>
    </location>
</feature>
<feature type="domain" description="Cation-transporting P-type ATPase N-terminal" evidence="13">
    <location>
        <begin position="5"/>
        <end position="77"/>
    </location>
</feature>
<evidence type="ECO:0000313" key="14">
    <source>
        <dbReference type="EMBL" id="CAA0106733.1"/>
    </source>
</evidence>
<evidence type="ECO:0000256" key="11">
    <source>
        <dbReference type="ARBA" id="ARBA00023136"/>
    </source>
</evidence>
<dbReference type="InterPro" id="IPR006534">
    <property type="entry name" value="P-type_ATPase_IIIA"/>
</dbReference>
<dbReference type="InterPro" id="IPR044492">
    <property type="entry name" value="P_typ_ATPase_HD_dom"/>
</dbReference>
<keyword evidence="7" id="KW-0067">ATP-binding</keyword>
<dbReference type="FunFam" id="3.40.1110.10:FF:000005">
    <property type="entry name" value="Plasma membrane ATPase"/>
    <property type="match status" value="1"/>
</dbReference>
<dbReference type="Gene3D" id="2.70.150.10">
    <property type="entry name" value="Calcium-transporting ATPase, cytoplasmic transduction domain A"/>
    <property type="match status" value="1"/>
</dbReference>
<protein>
    <submittedName>
        <fullName evidence="14">Calcium-transporting ATPase</fullName>
        <ecNumber evidence="14">3.6.3.8</ecNumber>
    </submittedName>
</protein>
<feature type="transmembrane region" description="Helical" evidence="12">
    <location>
        <begin position="775"/>
        <end position="794"/>
    </location>
</feature>
<dbReference type="InterPro" id="IPR008250">
    <property type="entry name" value="ATPase_P-typ_transduc_dom_A_sf"/>
</dbReference>
<dbReference type="Pfam" id="PF00702">
    <property type="entry name" value="Hydrolase"/>
    <property type="match status" value="1"/>
</dbReference>
<dbReference type="Pfam" id="PF00122">
    <property type="entry name" value="E1-E2_ATPase"/>
    <property type="match status" value="1"/>
</dbReference>
<dbReference type="PRINTS" id="PR00120">
    <property type="entry name" value="HATPASE"/>
</dbReference>
<evidence type="ECO:0000256" key="10">
    <source>
        <dbReference type="ARBA" id="ARBA00022989"/>
    </source>
</evidence>
<dbReference type="SUPFAM" id="SSF56784">
    <property type="entry name" value="HAD-like"/>
    <property type="match status" value="1"/>
</dbReference>
<keyword evidence="15" id="KW-1185">Reference proteome</keyword>
<dbReference type="InterPro" id="IPR004014">
    <property type="entry name" value="ATPase_P-typ_cation-transptr_N"/>
</dbReference>
<dbReference type="SMART" id="SM00831">
    <property type="entry name" value="Cation_ATPase_N"/>
    <property type="match status" value="1"/>
</dbReference>
<dbReference type="InterPro" id="IPR036412">
    <property type="entry name" value="HAD-like_sf"/>
</dbReference>
<dbReference type="FunFam" id="2.70.150.10:FF:000042">
    <property type="entry name" value="Plasma membrane ATPase"/>
    <property type="match status" value="1"/>
</dbReference>
<feature type="transmembrane region" description="Helical" evidence="12">
    <location>
        <begin position="708"/>
        <end position="732"/>
    </location>
</feature>
<evidence type="ECO:0000256" key="9">
    <source>
        <dbReference type="ARBA" id="ARBA00022967"/>
    </source>
</evidence>
<dbReference type="SFLD" id="SFLDS00003">
    <property type="entry name" value="Haloacid_Dehalogenase"/>
    <property type="match status" value="1"/>
</dbReference>
<dbReference type="GO" id="GO:0046872">
    <property type="term" value="F:metal ion binding"/>
    <property type="evidence" value="ECO:0007669"/>
    <property type="project" value="UniProtKB-KW"/>
</dbReference>
<name>A0A5S9PRP5_9GAMM</name>
<dbReference type="SUPFAM" id="SSF81665">
    <property type="entry name" value="Calcium ATPase, transmembrane domain M"/>
    <property type="match status" value="1"/>
</dbReference>
<dbReference type="Gene3D" id="3.40.50.1000">
    <property type="entry name" value="HAD superfamily/HAD-like"/>
    <property type="match status" value="1"/>
</dbReference>
<feature type="transmembrane region" description="Helical" evidence="12">
    <location>
        <begin position="261"/>
        <end position="288"/>
    </location>
</feature>
<dbReference type="PANTHER" id="PTHR42861">
    <property type="entry name" value="CALCIUM-TRANSPORTING ATPASE"/>
    <property type="match status" value="1"/>
</dbReference>
<dbReference type="Gene3D" id="3.40.1110.10">
    <property type="entry name" value="Calcium-transporting ATPase, cytoplasmic domain N"/>
    <property type="match status" value="1"/>
</dbReference>
<dbReference type="InterPro" id="IPR023214">
    <property type="entry name" value="HAD_sf"/>
</dbReference>
<evidence type="ECO:0000256" key="1">
    <source>
        <dbReference type="ARBA" id="ARBA00004141"/>
    </source>
</evidence>
<dbReference type="EC" id="3.6.3.8" evidence="14"/>
<evidence type="ECO:0000256" key="12">
    <source>
        <dbReference type="SAM" id="Phobius"/>
    </source>
</evidence>
<keyword evidence="6" id="KW-0547">Nucleotide-binding</keyword>
<keyword evidence="11 12" id="KW-0472">Membrane</keyword>
<comment type="similarity">
    <text evidence="2">Belongs to the cation transport ATPase (P-type) (TC 3.A.3) family. Type IIIA subfamily.</text>
</comment>
<dbReference type="CDD" id="cd02076">
    <property type="entry name" value="P-type_ATPase_H"/>
    <property type="match status" value="1"/>
</dbReference>
<reference evidence="14 15" key="1">
    <citation type="submission" date="2019-11" db="EMBL/GenBank/DDBJ databases">
        <authorList>
            <person name="Holert J."/>
        </authorList>
    </citation>
    <scope>NUCLEOTIDE SEQUENCE [LARGE SCALE GENOMIC DNA]</scope>
    <source>
        <strain evidence="14">SB11_3</strain>
    </source>
</reference>
<dbReference type="InterPro" id="IPR023298">
    <property type="entry name" value="ATPase_P-typ_TM_dom_sf"/>
</dbReference>
<gene>
    <name evidence="14" type="ORF">OPDIPICF_01104</name>
</gene>
<evidence type="ECO:0000256" key="6">
    <source>
        <dbReference type="ARBA" id="ARBA00022741"/>
    </source>
</evidence>
<dbReference type="PRINTS" id="PR00119">
    <property type="entry name" value="CATATPASE"/>
</dbReference>
<comment type="subcellular location">
    <subcellularLocation>
        <location evidence="1">Membrane</location>
        <topology evidence="1">Multi-pass membrane protein</topology>
    </subcellularLocation>
</comment>
<feature type="transmembrane region" description="Helical" evidence="12">
    <location>
        <begin position="57"/>
        <end position="75"/>
    </location>
</feature>
<evidence type="ECO:0000256" key="3">
    <source>
        <dbReference type="ARBA" id="ARBA00022553"/>
    </source>
</evidence>
<dbReference type="PROSITE" id="PS00154">
    <property type="entry name" value="ATPASE_E1_E2"/>
    <property type="match status" value="1"/>
</dbReference>
<evidence type="ECO:0000256" key="8">
    <source>
        <dbReference type="ARBA" id="ARBA00022842"/>
    </source>
</evidence>
<evidence type="ECO:0000256" key="7">
    <source>
        <dbReference type="ARBA" id="ARBA00022840"/>
    </source>
</evidence>
<keyword evidence="8" id="KW-0460">Magnesium</keyword>
<feature type="transmembrane region" description="Helical" evidence="12">
    <location>
        <begin position="683"/>
        <end position="702"/>
    </location>
</feature>
<evidence type="ECO:0000256" key="4">
    <source>
        <dbReference type="ARBA" id="ARBA00022692"/>
    </source>
</evidence>
<dbReference type="GO" id="GO:0016887">
    <property type="term" value="F:ATP hydrolysis activity"/>
    <property type="evidence" value="ECO:0007669"/>
    <property type="project" value="InterPro"/>
</dbReference>